<protein>
    <recommendedName>
        <fullName evidence="6">Exonuclease 1</fullName>
        <ecNumber evidence="6">3.1.-.-</ecNumber>
    </recommendedName>
</protein>
<evidence type="ECO:0000256" key="1">
    <source>
        <dbReference type="ARBA" id="ARBA00004123"/>
    </source>
</evidence>
<reference evidence="9" key="1">
    <citation type="journal article" date="2012" name="Nat. Genet.">
        <title>Whole-genome sequence of Schistosoma haematobium.</title>
        <authorList>
            <person name="Young N.D."/>
            <person name="Jex A.R."/>
            <person name="Li B."/>
            <person name="Liu S."/>
            <person name="Yang L."/>
            <person name="Xiong Z."/>
            <person name="Li Y."/>
            <person name="Cantacessi C."/>
            <person name="Hall R.S."/>
            <person name="Xu X."/>
            <person name="Chen F."/>
            <person name="Wu X."/>
            <person name="Zerlotini A."/>
            <person name="Oliveira G."/>
            <person name="Hofmann A."/>
            <person name="Zhang G."/>
            <person name="Fang X."/>
            <person name="Kang Y."/>
            <person name="Campbell B.E."/>
            <person name="Loukas A."/>
            <person name="Ranganathan S."/>
            <person name="Rollinson D."/>
            <person name="Rinaldi G."/>
            <person name="Brindley P.J."/>
            <person name="Yang H."/>
            <person name="Wang J."/>
            <person name="Wang J."/>
            <person name="Gasser R.B."/>
        </authorList>
    </citation>
    <scope>NUCLEOTIDE SEQUENCE [LARGE SCALE GENOMIC DNA]</scope>
</reference>
<dbReference type="InterPro" id="IPR006086">
    <property type="entry name" value="XPG-I_dom"/>
</dbReference>
<proteinExistence type="inferred from homology"/>
<dbReference type="InterPro" id="IPR029060">
    <property type="entry name" value="PIN-like_dom_sf"/>
</dbReference>
<dbReference type="Pfam" id="PF00867">
    <property type="entry name" value="XPG_I"/>
    <property type="match status" value="1"/>
</dbReference>
<dbReference type="PANTHER" id="PTHR11081:SF8">
    <property type="entry name" value="EXONUCLEASE 1"/>
    <property type="match status" value="1"/>
</dbReference>
<comment type="subcellular location">
    <subcellularLocation>
        <location evidence="1 6">Nucleus</location>
    </subcellularLocation>
</comment>
<comment type="similarity">
    <text evidence="6">Belongs to the XPG/RAD2 endonuclease family. EXO1 subfamily.</text>
</comment>
<dbReference type="GO" id="GO:0003677">
    <property type="term" value="F:DNA binding"/>
    <property type="evidence" value="ECO:0007669"/>
    <property type="project" value="UniProtKB-UniRule"/>
</dbReference>
<dbReference type="SUPFAM" id="SSF88723">
    <property type="entry name" value="PIN domain-like"/>
    <property type="match status" value="1"/>
</dbReference>
<dbReference type="InterPro" id="IPR044752">
    <property type="entry name" value="PIN-like_EXO1"/>
</dbReference>
<keyword evidence="6" id="KW-0378">Hydrolase</keyword>
<evidence type="ECO:0000256" key="4">
    <source>
        <dbReference type="ARBA" id="ARBA00023204"/>
    </source>
</evidence>
<dbReference type="EC" id="3.1.-.-" evidence="6"/>
<evidence type="ECO:0000313" key="9">
    <source>
        <dbReference type="EMBL" id="KGB42100.1"/>
    </source>
</evidence>
<dbReference type="GO" id="GO:0006310">
    <property type="term" value="P:DNA recombination"/>
    <property type="evidence" value="ECO:0007669"/>
    <property type="project" value="TreeGrafter"/>
</dbReference>
<dbReference type="InterPro" id="IPR019974">
    <property type="entry name" value="XPG_CS"/>
</dbReference>
<feature type="domain" description="XPG N-terminal" evidence="8">
    <location>
        <begin position="1"/>
        <end position="82"/>
    </location>
</feature>
<keyword evidence="5 6" id="KW-0539">Nucleus</keyword>
<organism evidence="9">
    <name type="scientific">Schistosoma haematobium</name>
    <name type="common">Blood fluke</name>
    <dbReference type="NCBI Taxonomy" id="6185"/>
    <lineage>
        <taxon>Eukaryota</taxon>
        <taxon>Metazoa</taxon>
        <taxon>Spiralia</taxon>
        <taxon>Lophotrochozoa</taxon>
        <taxon>Platyhelminthes</taxon>
        <taxon>Trematoda</taxon>
        <taxon>Digenea</taxon>
        <taxon>Strigeidida</taxon>
        <taxon>Schistosomatoidea</taxon>
        <taxon>Schistosomatidae</taxon>
        <taxon>Schistosoma</taxon>
    </lineage>
</organism>
<dbReference type="GO" id="GO:0035312">
    <property type="term" value="F:5'-3' DNA exonuclease activity"/>
    <property type="evidence" value="ECO:0007669"/>
    <property type="project" value="UniProtKB-UniRule"/>
</dbReference>
<keyword evidence="6" id="KW-0460">Magnesium</keyword>
<dbReference type="GO" id="GO:0046872">
    <property type="term" value="F:metal ion binding"/>
    <property type="evidence" value="ECO:0007669"/>
    <property type="project" value="UniProtKB-UniRule"/>
</dbReference>
<evidence type="ECO:0000259" key="8">
    <source>
        <dbReference type="SMART" id="SM00485"/>
    </source>
</evidence>
<feature type="domain" description="XPG-I" evidence="7">
    <location>
        <begin position="98"/>
        <end position="159"/>
    </location>
</feature>
<dbReference type="AlphaFoldDB" id="A0A095A446"/>
<dbReference type="PROSITE" id="PS00842">
    <property type="entry name" value="XPG_2"/>
    <property type="match status" value="1"/>
</dbReference>
<dbReference type="InterPro" id="IPR006084">
    <property type="entry name" value="XPG/Rad2"/>
</dbReference>
<dbReference type="GO" id="GO:0006298">
    <property type="term" value="P:mismatch repair"/>
    <property type="evidence" value="ECO:0007669"/>
    <property type="project" value="TreeGrafter"/>
</dbReference>
<evidence type="ECO:0000256" key="3">
    <source>
        <dbReference type="ARBA" id="ARBA00022763"/>
    </source>
</evidence>
<evidence type="ECO:0000259" key="7">
    <source>
        <dbReference type="SMART" id="SM00484"/>
    </source>
</evidence>
<keyword evidence="6 9" id="KW-0269">Exonuclease</keyword>
<dbReference type="PRINTS" id="PR00853">
    <property type="entry name" value="XPGRADSUPER"/>
</dbReference>
<dbReference type="InterPro" id="IPR006085">
    <property type="entry name" value="XPG_DNA_repair_N"/>
</dbReference>
<keyword evidence="3 6" id="KW-0227">DNA damage</keyword>
<dbReference type="Gene3D" id="3.40.50.1010">
    <property type="entry name" value="5'-nuclease"/>
    <property type="match status" value="2"/>
</dbReference>
<gene>
    <name evidence="9" type="ORF">MS3_10693</name>
</gene>
<dbReference type="SMART" id="SM00484">
    <property type="entry name" value="XPGI"/>
    <property type="match status" value="1"/>
</dbReference>
<dbReference type="Pfam" id="PF00752">
    <property type="entry name" value="XPG_N"/>
    <property type="match status" value="1"/>
</dbReference>
<keyword evidence="6" id="KW-0228">DNA excision</keyword>
<dbReference type="SMART" id="SM00485">
    <property type="entry name" value="XPGN"/>
    <property type="match status" value="1"/>
</dbReference>
<dbReference type="CDD" id="cd09857">
    <property type="entry name" value="PIN_EXO1"/>
    <property type="match status" value="1"/>
</dbReference>
<keyword evidence="6" id="KW-0238">DNA-binding</keyword>
<dbReference type="GO" id="GO:0005634">
    <property type="term" value="C:nucleus"/>
    <property type="evidence" value="ECO:0007669"/>
    <property type="project" value="UniProtKB-SubCell"/>
</dbReference>
<keyword evidence="6" id="KW-0479">Metal-binding</keyword>
<keyword evidence="4 6" id="KW-0234">DNA repair</keyword>
<dbReference type="STRING" id="6185.A0A095A446"/>
<comment type="cofactor">
    <cofactor evidence="6">
        <name>Mg(2+)</name>
        <dbReference type="ChEBI" id="CHEBI:18420"/>
    </cofactor>
    <text evidence="6">Binds 2 magnesium ions per subunit. They probably participate in the reaction catalyzed by the enzyme. May bind an additional third magnesium ion after substrate binding.</text>
</comment>
<evidence type="ECO:0000256" key="5">
    <source>
        <dbReference type="ARBA" id="ARBA00023242"/>
    </source>
</evidence>
<keyword evidence="6" id="KW-0540">Nuclease</keyword>
<sequence length="159" mass="17310">MGIKGLLPFLKNASVPINLADFSGYVAAVDVYCWIHRSSYACASDLALGIPTDQTKELNRKKAAEYLMKGDKAAAQECFERSVFVTSEMAYEVLRAARNMGVDCVIAPYEADAQLAYLNRTGYADFVITEDSDLLLFGCRQVVFKLDLSGSGVLVAAAM</sequence>
<dbReference type="PANTHER" id="PTHR11081">
    <property type="entry name" value="FLAP ENDONUCLEASE FAMILY MEMBER"/>
    <property type="match status" value="1"/>
</dbReference>
<accession>A0A095A446</accession>
<name>A0A095A446_SCHHA</name>
<dbReference type="GO" id="GO:0017108">
    <property type="term" value="F:5'-flap endonuclease activity"/>
    <property type="evidence" value="ECO:0007669"/>
    <property type="project" value="TreeGrafter"/>
</dbReference>
<dbReference type="EMBL" id="KL252430">
    <property type="protein sequence ID" value="KGB42100.1"/>
    <property type="molecule type" value="Genomic_DNA"/>
</dbReference>
<evidence type="ECO:0000256" key="2">
    <source>
        <dbReference type="ARBA" id="ARBA00022759"/>
    </source>
</evidence>
<keyword evidence="2" id="KW-0255">Endonuclease</keyword>
<comment type="function">
    <text evidence="6">5'-&gt;3' double-stranded DNA exonuclease which may also possess a cryptic 3'-&gt;5' double-stranded DNA exonuclease activity. Functions in DNA mismatch repair.</text>
</comment>
<keyword evidence="6" id="KW-0267">Excision nuclease</keyword>
<evidence type="ECO:0000256" key="6">
    <source>
        <dbReference type="RuleBase" id="RU910737"/>
    </source>
</evidence>